<evidence type="ECO:0000313" key="11">
    <source>
        <dbReference type="Proteomes" id="UP000012015"/>
    </source>
</evidence>
<reference evidence="10 11" key="1">
    <citation type="journal article" date="2013" name="Genome Announc.">
        <title>Draft Genome Sequence of Arthrobacter gangotriensis Strain Lz1yT, Isolated from a Penguin Rookery Soil Sample Collected in Antarctica, near the Indian Station Dakshin Gangotri.</title>
        <authorList>
            <person name="Shivaji S."/>
            <person name="Ara S."/>
            <person name="Bandi S."/>
            <person name="Singh A."/>
            <person name="Kumar Pinnaka A."/>
        </authorList>
    </citation>
    <scope>NUCLEOTIDE SEQUENCE [LARGE SCALE GENOMIC DNA]</scope>
    <source>
        <strain evidence="10 11">Lz1y</strain>
    </source>
</reference>
<dbReference type="Pfam" id="PF18741">
    <property type="entry name" value="MTES_1575"/>
    <property type="match status" value="1"/>
</dbReference>
<dbReference type="InterPro" id="IPR049468">
    <property type="entry name" value="Restrct_endonuc-II-like_dom"/>
</dbReference>
<dbReference type="FunFam" id="3.40.960.10:FF:000002">
    <property type="entry name" value="DNA helicase related protein"/>
    <property type="match status" value="1"/>
</dbReference>
<comment type="caution">
    <text evidence="10">The sequence shown here is derived from an EMBL/GenBank/DDBJ whole genome shotgun (WGS) entry which is preliminary data.</text>
</comment>
<dbReference type="InterPro" id="IPR041679">
    <property type="entry name" value="DNA2/NAM7-like_C"/>
</dbReference>
<dbReference type="Pfam" id="PF13086">
    <property type="entry name" value="AAA_11"/>
    <property type="match status" value="2"/>
</dbReference>
<accession>M7MW06</accession>
<dbReference type="GO" id="GO:0005524">
    <property type="term" value="F:ATP binding"/>
    <property type="evidence" value="ECO:0007669"/>
    <property type="project" value="UniProtKB-KW"/>
</dbReference>
<dbReference type="Pfam" id="PF13087">
    <property type="entry name" value="AAA_12"/>
    <property type="match status" value="1"/>
</dbReference>
<evidence type="ECO:0000256" key="5">
    <source>
        <dbReference type="ARBA" id="ARBA00022840"/>
    </source>
</evidence>
<feature type="domain" description="DNA2/NAM7 helicase-like C-terminal" evidence="8">
    <location>
        <begin position="999"/>
        <end position="1125"/>
    </location>
</feature>
<evidence type="ECO:0000256" key="4">
    <source>
        <dbReference type="ARBA" id="ARBA00022806"/>
    </source>
</evidence>
<dbReference type="InterPro" id="IPR041677">
    <property type="entry name" value="DNA2/NAM7_AAA_11"/>
</dbReference>
<feature type="domain" description="DNA2/NAM7 helicase helicase" evidence="7">
    <location>
        <begin position="836"/>
        <end position="880"/>
    </location>
</feature>
<dbReference type="STRING" id="1276920.ADIAG_01110"/>
<gene>
    <name evidence="10" type="ORF">ADIAG_01110</name>
</gene>
<dbReference type="InterPro" id="IPR027417">
    <property type="entry name" value="P-loop_NTPase"/>
</dbReference>
<dbReference type="SUPFAM" id="SSF52540">
    <property type="entry name" value="P-loop containing nucleoside triphosphate hydrolases"/>
    <property type="match status" value="1"/>
</dbReference>
<evidence type="ECO:0000259" key="7">
    <source>
        <dbReference type="Pfam" id="PF13086"/>
    </source>
</evidence>
<evidence type="ECO:0000259" key="8">
    <source>
        <dbReference type="Pfam" id="PF13087"/>
    </source>
</evidence>
<evidence type="ECO:0000256" key="3">
    <source>
        <dbReference type="ARBA" id="ARBA00022801"/>
    </source>
</evidence>
<dbReference type="SUPFAM" id="SSF52980">
    <property type="entry name" value="Restriction endonuclease-like"/>
    <property type="match status" value="1"/>
</dbReference>
<feature type="domain" description="Restriction endonuclease type II-like" evidence="9">
    <location>
        <begin position="1172"/>
        <end position="1268"/>
    </location>
</feature>
<dbReference type="CDD" id="cd01120">
    <property type="entry name" value="RecA-like_superfamily"/>
    <property type="match status" value="1"/>
</dbReference>
<dbReference type="InterPro" id="IPR011335">
    <property type="entry name" value="Restrct_endonuc-II-like"/>
</dbReference>
<dbReference type="InterPro" id="IPR050534">
    <property type="entry name" value="Coronavir_polyprotein_1ab"/>
</dbReference>
<dbReference type="PANTHER" id="PTHR43788">
    <property type="entry name" value="DNA2/NAM7 HELICASE FAMILY MEMBER"/>
    <property type="match status" value="1"/>
</dbReference>
<evidence type="ECO:0000313" key="10">
    <source>
        <dbReference type="EMBL" id="EMQ99120.1"/>
    </source>
</evidence>
<dbReference type="GO" id="GO:0016787">
    <property type="term" value="F:hydrolase activity"/>
    <property type="evidence" value="ECO:0007669"/>
    <property type="project" value="UniProtKB-KW"/>
</dbReference>
<dbReference type="eggNOG" id="COG1198">
    <property type="taxonomic scope" value="Bacteria"/>
</dbReference>
<proteinExistence type="inferred from homology"/>
<protein>
    <submittedName>
        <fullName evidence="10">Putative DNA helicase</fullName>
    </submittedName>
</protein>
<keyword evidence="5" id="KW-0067">ATP-binding</keyword>
<comment type="similarity">
    <text evidence="1">Belongs to the DNA2/NAM7 helicase family.</text>
</comment>
<dbReference type="EMBL" id="AOCK01000003">
    <property type="protein sequence ID" value="EMQ99120.1"/>
    <property type="molecule type" value="Genomic_DNA"/>
</dbReference>
<name>M7MW06_9MICC</name>
<dbReference type="Proteomes" id="UP000012015">
    <property type="component" value="Unassembled WGS sequence"/>
</dbReference>
<keyword evidence="4 10" id="KW-0347">Helicase</keyword>
<keyword evidence="2" id="KW-0547">Nucleotide-binding</keyword>
<feature type="domain" description="DNA2/NAM7 helicase helicase" evidence="7">
    <location>
        <begin position="290"/>
        <end position="353"/>
    </location>
</feature>
<dbReference type="RefSeq" id="WP_007270308.1">
    <property type="nucleotide sequence ID" value="NZ_AOCK01000003.1"/>
</dbReference>
<evidence type="ECO:0000259" key="9">
    <source>
        <dbReference type="Pfam" id="PF18741"/>
    </source>
</evidence>
<dbReference type="eggNOG" id="COG1112">
    <property type="taxonomic scope" value="Bacteria"/>
</dbReference>
<evidence type="ECO:0000256" key="1">
    <source>
        <dbReference type="ARBA" id="ARBA00007913"/>
    </source>
</evidence>
<keyword evidence="11" id="KW-1185">Reference proteome</keyword>
<organism evidence="10 11">
    <name type="scientific">Paeniglutamicibacter gangotriensis Lz1y</name>
    <dbReference type="NCBI Taxonomy" id="1276920"/>
    <lineage>
        <taxon>Bacteria</taxon>
        <taxon>Bacillati</taxon>
        <taxon>Actinomycetota</taxon>
        <taxon>Actinomycetes</taxon>
        <taxon>Micrococcales</taxon>
        <taxon>Micrococcaceae</taxon>
        <taxon>Paeniglutamicibacter</taxon>
    </lineage>
</organism>
<keyword evidence="3" id="KW-0378">Hydrolase</keyword>
<dbReference type="Gene3D" id="3.40.960.10">
    <property type="entry name" value="VSR Endonuclease"/>
    <property type="match status" value="1"/>
</dbReference>
<sequence length="1379" mass="151397">MQDSVSRAITTASNEWRTSLIDVGGNNRLLYFRPNASTIQLDAMPESAATKLFSGKTVRLNELFVNADALRKAQRACTALARKQREAQEEFGVPVAFMAVGTATWDPTASEAIIAAEADQVADPEEGNAKKRNYTLPSAPVLLRALELSRKRGAQDSWELRLDEDFSLNSVLVHVMNADRFRLDEEAILDLDNGSPQSVNEMLKAVEAACRDVVDFRIESHHYLGAFTYLKQPMVADIDNLEALASSDLVSALAGDSAAASRIRGQKLDLRESGPDYSPVDAEFLILDADSSQSYVINAAVGGSSLVVQGPPGTGKSQTIANTIASLVAADKKVLFVAQKRAAITAVLDRLKGAHLEHLVLDLFAASSSRRFVADELRNVLELQQNTGVPDVAALEFTMTQSRDRLVSHNDALSKPTRGWGVSVSWLRSQLPGIPPTARSQIRLPATTFTTWTASSLTEFEAALDNLLALGALEPQWHLSPGWNPQAVNTPEAVSNGTDVARNMSTAEVPALLASLTKTCADMRVPTPSKWPEIDALVSRIEELAAVQNAVPEALSLERTSDELHGLLCATNRAFKKASAQRFSWKERRQFSKQAAALNPALDRAAIHQWILRAVHIRDTWTGHGVAQATPDHLLFVDAAKSLRGRLARLQAALQHIDFDEMLLADLAPFLQSLANHPARMNFPRAFDLEARLSQAGLGTVVGSICADMAQHGHLGGRPSEVLRWVVYSSILEDAEMTDPGLAGVSGSELESARRKFIRSDMDHMAANSARIRRLVAERLKIALDHHPEEHATLKTELTKKRNFRSVRTFFSEAPTVIRAAKPVWAMSPLQVSRLLPAEQCFDVVIFDEASQIKPSDAIPALLRANQAIVAGDSRQLPPTEFFSKVLEDLPELPNGNGPDESGPEEDGALNAVEEPALKPNRPTGSLTKDAESILFAMERLLVGQSRSLLWHYRSRDERLIAVSNAHVYSGSLTTFPAADALDALRHVAVEPSEGIGQTTNSPVAEVEKVVQLVKEHVRERPTESLGVIAFGIKHQNRIEMALDRARVQDPEFEAALSGHDETFFVKSIERVQGDERDAIILTVGYGKGMDGKMRYLWGPLLKEGGERRLNVAISRARRRMTLVSSFALDDIAEDAHASAGFKLMYRFLRFVSSGGKELHGGPDNTMPLNPFEIDVRDRLTEAGLQLDAQVGVGAYRIDFAVRHPTFPGRHILAIEADGASYHSGHVARERDRLRQDLLERRGWTFHRIWSTDWFNNAEAEVRKVQAAVTAALAHTQPDIKVSISTPDPSNVSGKTWRVIEQSRTKPKPHFTPGNPIRTYPSGVLLDLVMHIRSDGKIRSADDELLATMKELGFSSRGRNIVAAIEGAQRNADLLENRP</sequence>
<dbReference type="InterPro" id="IPR047187">
    <property type="entry name" value="SF1_C_Upf1"/>
</dbReference>
<evidence type="ECO:0000256" key="2">
    <source>
        <dbReference type="ARBA" id="ARBA00022741"/>
    </source>
</evidence>
<dbReference type="PANTHER" id="PTHR43788:SF8">
    <property type="entry name" value="DNA-BINDING PROTEIN SMUBP-2"/>
    <property type="match status" value="1"/>
</dbReference>
<dbReference type="PATRIC" id="fig|1276920.7.peg.1105"/>
<dbReference type="Gene3D" id="3.40.50.300">
    <property type="entry name" value="P-loop containing nucleotide triphosphate hydrolases"/>
    <property type="match status" value="3"/>
</dbReference>
<dbReference type="CDD" id="cd18808">
    <property type="entry name" value="SF1_C_Upf1"/>
    <property type="match status" value="1"/>
</dbReference>
<feature type="region of interest" description="Disordered" evidence="6">
    <location>
        <begin position="889"/>
        <end position="908"/>
    </location>
</feature>
<evidence type="ECO:0000256" key="6">
    <source>
        <dbReference type="SAM" id="MobiDB-lite"/>
    </source>
</evidence>
<dbReference type="GO" id="GO:0043139">
    <property type="term" value="F:5'-3' DNA helicase activity"/>
    <property type="evidence" value="ECO:0007669"/>
    <property type="project" value="TreeGrafter"/>
</dbReference>